<organism evidence="3">
    <name type="scientific">Timema bartmani</name>
    <dbReference type="NCBI Taxonomy" id="61472"/>
    <lineage>
        <taxon>Eukaryota</taxon>
        <taxon>Metazoa</taxon>
        <taxon>Ecdysozoa</taxon>
        <taxon>Arthropoda</taxon>
        <taxon>Hexapoda</taxon>
        <taxon>Insecta</taxon>
        <taxon>Pterygota</taxon>
        <taxon>Neoptera</taxon>
        <taxon>Polyneoptera</taxon>
        <taxon>Phasmatodea</taxon>
        <taxon>Timematodea</taxon>
        <taxon>Timematoidea</taxon>
        <taxon>Timematidae</taxon>
        <taxon>Timema</taxon>
    </lineage>
</organism>
<feature type="region of interest" description="Disordered" evidence="1">
    <location>
        <begin position="1"/>
        <end position="34"/>
    </location>
</feature>
<dbReference type="PANTHER" id="PTHR22803">
    <property type="entry name" value="MANNOSE, PHOSPHOLIPASE, LECTIN RECEPTOR RELATED"/>
    <property type="match status" value="1"/>
</dbReference>
<dbReference type="Pfam" id="PF00059">
    <property type="entry name" value="Lectin_C"/>
    <property type="match status" value="1"/>
</dbReference>
<proteinExistence type="predicted"/>
<evidence type="ECO:0000313" key="3">
    <source>
        <dbReference type="EMBL" id="CAD7448827.1"/>
    </source>
</evidence>
<dbReference type="InterPro" id="IPR016187">
    <property type="entry name" value="CTDL_fold"/>
</dbReference>
<dbReference type="InterPro" id="IPR001304">
    <property type="entry name" value="C-type_lectin-like"/>
</dbReference>
<dbReference type="SMART" id="SM00034">
    <property type="entry name" value="CLECT"/>
    <property type="match status" value="1"/>
</dbReference>
<feature type="domain" description="C-type lectin" evidence="2">
    <location>
        <begin position="64"/>
        <end position="186"/>
    </location>
</feature>
<dbReference type="SUPFAM" id="SSF56436">
    <property type="entry name" value="C-type lectin-like"/>
    <property type="match status" value="1"/>
</dbReference>
<reference evidence="3" key="1">
    <citation type="submission" date="2020-11" db="EMBL/GenBank/DDBJ databases">
        <authorList>
            <person name="Tran Van P."/>
        </authorList>
    </citation>
    <scope>NUCLEOTIDE SEQUENCE</scope>
</reference>
<dbReference type="Gene3D" id="3.10.100.10">
    <property type="entry name" value="Mannose-Binding Protein A, subunit A"/>
    <property type="match status" value="1"/>
</dbReference>
<dbReference type="AlphaFoldDB" id="A0A7R9FA83"/>
<dbReference type="PROSITE" id="PS50041">
    <property type="entry name" value="C_TYPE_LECTIN_2"/>
    <property type="match status" value="1"/>
</dbReference>
<dbReference type="EMBL" id="OD570603">
    <property type="protein sequence ID" value="CAD7448827.1"/>
    <property type="molecule type" value="Genomic_DNA"/>
</dbReference>
<protein>
    <recommendedName>
        <fullName evidence="2">C-type lectin domain-containing protein</fullName>
    </recommendedName>
</protein>
<evidence type="ECO:0000259" key="2">
    <source>
        <dbReference type="PROSITE" id="PS50041"/>
    </source>
</evidence>
<gene>
    <name evidence="3" type="ORF">TBIB3V08_LOCUS11108</name>
</gene>
<dbReference type="InterPro" id="IPR016186">
    <property type="entry name" value="C-type_lectin-like/link_sf"/>
</dbReference>
<dbReference type="InterPro" id="IPR050111">
    <property type="entry name" value="C-type_lectin/snaclec_domain"/>
</dbReference>
<accession>A0A7R9FA83</accession>
<sequence length="190" mass="21113">MKPVSSRFHSAKYQLSETSKKLDPPNKTLVKGGGEKSAHNFHFIKAPPSKASPNYEFIPGMGYYKLHTTTKSWLDARNICAEEGAHLAIINSEKELRALQGIFQLHPKIRDGWENNVAYIGFHDLFTEGQYVTIFGDPLASTGYSTFASGQPTDKNGSTGEDCGCMDRLTGLHDVGCNQLMPFFCEQEIF</sequence>
<dbReference type="CDD" id="cd00037">
    <property type="entry name" value="CLECT"/>
    <property type="match status" value="1"/>
</dbReference>
<evidence type="ECO:0000256" key="1">
    <source>
        <dbReference type="SAM" id="MobiDB-lite"/>
    </source>
</evidence>
<name>A0A7R9FA83_9NEOP</name>